<evidence type="ECO:0000313" key="1">
    <source>
        <dbReference type="EMBL" id="GAH98562.1"/>
    </source>
</evidence>
<dbReference type="AlphaFoldDB" id="X1JWS6"/>
<gene>
    <name evidence="1" type="ORF">S03H2_72220</name>
</gene>
<dbReference type="EMBL" id="BARU01048709">
    <property type="protein sequence ID" value="GAH98562.1"/>
    <property type="molecule type" value="Genomic_DNA"/>
</dbReference>
<organism evidence="1">
    <name type="scientific">marine sediment metagenome</name>
    <dbReference type="NCBI Taxonomy" id="412755"/>
    <lineage>
        <taxon>unclassified sequences</taxon>
        <taxon>metagenomes</taxon>
        <taxon>ecological metagenomes</taxon>
    </lineage>
</organism>
<feature type="non-terminal residue" evidence="1">
    <location>
        <position position="1"/>
    </location>
</feature>
<sequence>AFGILLVISLILIVTGIRSLVTGVDIDIWRFLPKGRAPETCVDRYTKNPGYIGRTQTAPRGVAKPS</sequence>
<feature type="non-terminal residue" evidence="1">
    <location>
        <position position="66"/>
    </location>
</feature>
<proteinExistence type="predicted"/>
<accession>X1JWS6</accession>
<protein>
    <submittedName>
        <fullName evidence="1">Uncharacterized protein</fullName>
    </submittedName>
</protein>
<comment type="caution">
    <text evidence="1">The sequence shown here is derived from an EMBL/GenBank/DDBJ whole genome shotgun (WGS) entry which is preliminary data.</text>
</comment>
<name>X1JWS6_9ZZZZ</name>
<reference evidence="1" key="1">
    <citation type="journal article" date="2014" name="Front. Microbiol.">
        <title>High frequency of phylogenetically diverse reductive dehalogenase-homologous genes in deep subseafloor sedimentary metagenomes.</title>
        <authorList>
            <person name="Kawai M."/>
            <person name="Futagami T."/>
            <person name="Toyoda A."/>
            <person name="Takaki Y."/>
            <person name="Nishi S."/>
            <person name="Hori S."/>
            <person name="Arai W."/>
            <person name="Tsubouchi T."/>
            <person name="Morono Y."/>
            <person name="Uchiyama I."/>
            <person name="Ito T."/>
            <person name="Fujiyama A."/>
            <person name="Inagaki F."/>
            <person name="Takami H."/>
        </authorList>
    </citation>
    <scope>NUCLEOTIDE SEQUENCE</scope>
    <source>
        <strain evidence="1">Expedition CK06-06</strain>
    </source>
</reference>